<dbReference type="SMART" id="SM00448">
    <property type="entry name" value="REC"/>
    <property type="match status" value="1"/>
</dbReference>
<feature type="modified residue" description="4-aspartylphosphate" evidence="1">
    <location>
        <position position="67"/>
    </location>
</feature>
<dbReference type="PROSITE" id="PS50110">
    <property type="entry name" value="RESPONSE_REGULATORY"/>
    <property type="match status" value="1"/>
</dbReference>
<dbReference type="InterPro" id="IPR011006">
    <property type="entry name" value="CheY-like_superfamily"/>
</dbReference>
<dbReference type="Gene3D" id="3.40.50.2300">
    <property type="match status" value="1"/>
</dbReference>
<dbReference type="EMBL" id="CP001804">
    <property type="protein sequence ID" value="ACY16934.1"/>
    <property type="molecule type" value="Genomic_DNA"/>
</dbReference>
<organism evidence="3 4">
    <name type="scientific">Haliangium ochraceum (strain DSM 14365 / JCM 11303 / SMP-2)</name>
    <dbReference type="NCBI Taxonomy" id="502025"/>
    <lineage>
        <taxon>Bacteria</taxon>
        <taxon>Pseudomonadati</taxon>
        <taxon>Myxococcota</taxon>
        <taxon>Polyangia</taxon>
        <taxon>Haliangiales</taxon>
        <taxon>Kofleriaceae</taxon>
        <taxon>Haliangium</taxon>
    </lineage>
</organism>
<dbReference type="HOGENOM" id="CLU_000445_69_17_7"/>
<dbReference type="SUPFAM" id="SSF52172">
    <property type="entry name" value="CheY-like"/>
    <property type="match status" value="1"/>
</dbReference>
<evidence type="ECO:0000259" key="2">
    <source>
        <dbReference type="PROSITE" id="PS50110"/>
    </source>
</evidence>
<dbReference type="Proteomes" id="UP000001880">
    <property type="component" value="Chromosome"/>
</dbReference>
<dbReference type="STRING" id="502025.Hoch_4440"/>
<dbReference type="KEGG" id="hoh:Hoch_4440"/>
<keyword evidence="1" id="KW-0597">Phosphoprotein</keyword>
<protein>
    <submittedName>
        <fullName evidence="3">Response regulator receiver protein</fullName>
    </submittedName>
</protein>
<dbReference type="AlphaFoldDB" id="D0LNM9"/>
<evidence type="ECO:0000313" key="4">
    <source>
        <dbReference type="Proteomes" id="UP000001880"/>
    </source>
</evidence>
<dbReference type="CDD" id="cd17557">
    <property type="entry name" value="REC_Rcp-like"/>
    <property type="match status" value="1"/>
</dbReference>
<name>D0LNM9_HALO1</name>
<keyword evidence="4" id="KW-1185">Reference proteome</keyword>
<accession>D0LNM9</accession>
<dbReference type="PANTHER" id="PTHR44520:SF2">
    <property type="entry name" value="RESPONSE REGULATOR RCP1"/>
    <property type="match status" value="1"/>
</dbReference>
<dbReference type="PANTHER" id="PTHR44520">
    <property type="entry name" value="RESPONSE REGULATOR RCP1-RELATED"/>
    <property type="match status" value="1"/>
</dbReference>
<dbReference type="InterPro" id="IPR052893">
    <property type="entry name" value="TCS_response_regulator"/>
</dbReference>
<evidence type="ECO:0000313" key="3">
    <source>
        <dbReference type="EMBL" id="ACY16934.1"/>
    </source>
</evidence>
<dbReference type="GO" id="GO:0000160">
    <property type="term" value="P:phosphorelay signal transduction system"/>
    <property type="evidence" value="ECO:0007669"/>
    <property type="project" value="InterPro"/>
</dbReference>
<reference evidence="3 4" key="1">
    <citation type="journal article" date="2010" name="Stand. Genomic Sci.">
        <title>Complete genome sequence of Haliangium ochraceum type strain (SMP-2).</title>
        <authorList>
            <consortium name="US DOE Joint Genome Institute (JGI-PGF)"/>
            <person name="Ivanova N."/>
            <person name="Daum C."/>
            <person name="Lang E."/>
            <person name="Abt B."/>
            <person name="Kopitz M."/>
            <person name="Saunders E."/>
            <person name="Lapidus A."/>
            <person name="Lucas S."/>
            <person name="Glavina Del Rio T."/>
            <person name="Nolan M."/>
            <person name="Tice H."/>
            <person name="Copeland A."/>
            <person name="Cheng J.F."/>
            <person name="Chen F."/>
            <person name="Bruce D."/>
            <person name="Goodwin L."/>
            <person name="Pitluck S."/>
            <person name="Mavromatis K."/>
            <person name="Pati A."/>
            <person name="Mikhailova N."/>
            <person name="Chen A."/>
            <person name="Palaniappan K."/>
            <person name="Land M."/>
            <person name="Hauser L."/>
            <person name="Chang Y.J."/>
            <person name="Jeffries C.D."/>
            <person name="Detter J.C."/>
            <person name="Brettin T."/>
            <person name="Rohde M."/>
            <person name="Goker M."/>
            <person name="Bristow J."/>
            <person name="Markowitz V."/>
            <person name="Eisen J.A."/>
            <person name="Hugenholtz P."/>
            <person name="Kyrpides N.C."/>
            <person name="Klenk H.P."/>
        </authorList>
    </citation>
    <scope>NUCLEOTIDE SEQUENCE [LARGE SCALE GENOMIC DNA]</scope>
    <source>
        <strain evidence="4">DSM 14365 / CIP 107738 / JCM 11303 / AJ 13395 / SMP-2</strain>
    </source>
</reference>
<gene>
    <name evidence="3" type="ordered locus">Hoch_4440</name>
</gene>
<proteinExistence type="predicted"/>
<feature type="domain" description="Response regulatory" evidence="2">
    <location>
        <begin position="9"/>
        <end position="134"/>
    </location>
</feature>
<dbReference type="RefSeq" id="WP_012829532.1">
    <property type="nucleotide sequence ID" value="NC_013440.1"/>
</dbReference>
<dbReference type="eggNOG" id="COG0745">
    <property type="taxonomic scope" value="Bacteria"/>
</dbReference>
<dbReference type="InterPro" id="IPR001789">
    <property type="entry name" value="Sig_transdc_resp-reg_receiver"/>
</dbReference>
<dbReference type="Pfam" id="PF00072">
    <property type="entry name" value="Response_reg"/>
    <property type="match status" value="1"/>
</dbReference>
<evidence type="ECO:0000256" key="1">
    <source>
        <dbReference type="PROSITE-ProRule" id="PRU00169"/>
    </source>
</evidence>
<sequence length="145" mass="16255">MLPSLSAIDLLVVEDDPNDRLLTREAIAETDFRGNVHFVADGLEMMDALCPQGATAEPQLPGLILLDLHMPRMDGNTALARLRADERLRRVPVVVFANSFDEIDIELAYERGTSAYVPKPNGFDELVHLMDLLNRLWFRAASLPR</sequence>